<name>A0ABT0ATW3_9LACT</name>
<evidence type="ECO:0000256" key="1">
    <source>
        <dbReference type="SAM" id="Phobius"/>
    </source>
</evidence>
<comment type="caution">
    <text evidence="2">The sequence shown here is derived from an EMBL/GenBank/DDBJ whole genome shotgun (WGS) entry which is preliminary data.</text>
</comment>
<organism evidence="2 3">
    <name type="scientific">Pseudolactococcus carnosus</name>
    <dbReference type="NCBI Taxonomy" id="2749961"/>
    <lineage>
        <taxon>Bacteria</taxon>
        <taxon>Bacillati</taxon>
        <taxon>Bacillota</taxon>
        <taxon>Bacilli</taxon>
        <taxon>Lactobacillales</taxon>
        <taxon>Streptococcaceae</taxon>
        <taxon>Pseudolactococcus</taxon>
    </lineage>
</organism>
<keyword evidence="3" id="KW-1185">Reference proteome</keyword>
<accession>A0ABT0ATW3</accession>
<feature type="transmembrane region" description="Helical" evidence="1">
    <location>
        <begin position="232"/>
        <end position="255"/>
    </location>
</feature>
<dbReference type="RefSeq" id="WP_244034655.1">
    <property type="nucleotide sequence ID" value="NZ_JAAECS010000006.1"/>
</dbReference>
<keyword evidence="1" id="KW-0812">Transmembrane</keyword>
<keyword evidence="1" id="KW-1133">Transmembrane helix</keyword>
<evidence type="ECO:0000313" key="3">
    <source>
        <dbReference type="Proteomes" id="UP001522450"/>
    </source>
</evidence>
<proteinExistence type="predicted"/>
<dbReference type="EMBL" id="JAAECS010000006">
    <property type="protein sequence ID" value="MCJ1990036.1"/>
    <property type="molecule type" value="Genomic_DNA"/>
</dbReference>
<gene>
    <name evidence="2" type="ORF">GYN21_07360</name>
</gene>
<keyword evidence="1" id="KW-0472">Membrane</keyword>
<feature type="transmembrane region" description="Helical" evidence="1">
    <location>
        <begin position="186"/>
        <end position="211"/>
    </location>
</feature>
<evidence type="ECO:0000313" key="2">
    <source>
        <dbReference type="EMBL" id="MCJ1990036.1"/>
    </source>
</evidence>
<protein>
    <recommendedName>
        <fullName evidence="4">ABC transporter permease</fullName>
    </recommendedName>
</protein>
<feature type="transmembrane region" description="Helical" evidence="1">
    <location>
        <begin position="12"/>
        <end position="31"/>
    </location>
</feature>
<evidence type="ECO:0008006" key="4">
    <source>
        <dbReference type="Google" id="ProtNLM"/>
    </source>
</evidence>
<dbReference type="Proteomes" id="UP001522450">
    <property type="component" value="Unassembled WGS sequence"/>
</dbReference>
<sequence length="295" mass="33889">MKHIVLLFLKKRWYLIILLGFGICLMNVVLWNETSQLLRNLPALNALHEKKSDRIYEVIYTPLGDSEGRMKRYKQEEITEIQNWFITSFFQITEHDALLYTNKADFLTGRVSNKTDLIPMTEDALVSVIGTKEIDSISLNDLLVFDLSKKEVSSIEKKAKKINFPVKLLSLKEAFNTEFNYYLNNFMFGIAFSLVFGSFSLFMVYMIISTSMKLLAREIRVLHLMGVPKDKLIILFILLSTVPMLLGIMGFAVFVQTTGMGFIGYDYVYLLCVNLLLIFLSIKVTKHKLGVMLDA</sequence>
<feature type="transmembrane region" description="Helical" evidence="1">
    <location>
        <begin position="267"/>
        <end position="285"/>
    </location>
</feature>
<reference evidence="2 3" key="1">
    <citation type="journal article" date="2022" name="Microbiol. Res.">
        <title>Comparative genome analysis, predicted lifestyle and antimicrobial strategies of Lactococcus carnosus and Lactococcus paracarnosus isolated from meat.</title>
        <authorList>
            <person name="Werum V."/>
            <person name="Ehrmann M."/>
            <person name="Vogel R."/>
            <person name="Hilgarth M."/>
        </authorList>
    </citation>
    <scope>NUCLEOTIDE SEQUENCE [LARGE SCALE GENOMIC DNA]</scope>
    <source>
        <strain evidence="2 3">TMW22177</strain>
    </source>
</reference>